<keyword evidence="2" id="KW-1133">Transmembrane helix</keyword>
<feature type="compositionally biased region" description="Basic residues" evidence="1">
    <location>
        <begin position="130"/>
        <end position="142"/>
    </location>
</feature>
<protein>
    <submittedName>
        <fullName evidence="3">DUF2723 domain-containing protein</fullName>
    </submittedName>
</protein>
<feature type="region of interest" description="Disordered" evidence="1">
    <location>
        <begin position="130"/>
        <end position="165"/>
    </location>
</feature>
<dbReference type="InterPro" id="IPR052724">
    <property type="entry name" value="GT117_domain-containing"/>
</dbReference>
<evidence type="ECO:0000256" key="1">
    <source>
        <dbReference type="SAM" id="MobiDB-lite"/>
    </source>
</evidence>
<organism evidence="3 4">
    <name type="scientific">Eiseniibacteriota bacterium</name>
    <dbReference type="NCBI Taxonomy" id="2212470"/>
    <lineage>
        <taxon>Bacteria</taxon>
        <taxon>Candidatus Eiseniibacteriota</taxon>
    </lineage>
</organism>
<dbReference type="AlphaFoldDB" id="A0A538SSF8"/>
<evidence type="ECO:0000313" key="3">
    <source>
        <dbReference type="EMBL" id="TMQ54271.1"/>
    </source>
</evidence>
<keyword evidence="2" id="KW-0812">Transmembrane</keyword>
<dbReference type="Pfam" id="PF11028">
    <property type="entry name" value="TMEM260-like"/>
    <property type="match status" value="1"/>
</dbReference>
<evidence type="ECO:0000256" key="2">
    <source>
        <dbReference type="SAM" id="Phobius"/>
    </source>
</evidence>
<evidence type="ECO:0000313" key="4">
    <source>
        <dbReference type="Proteomes" id="UP000319829"/>
    </source>
</evidence>
<name>A0A538SSF8_UNCEI</name>
<dbReference type="PANTHER" id="PTHR16214">
    <property type="entry name" value="TRANSMEMBRANE PROTEIN 260"/>
    <property type="match status" value="1"/>
</dbReference>
<dbReference type="PANTHER" id="PTHR16214:SF3">
    <property type="entry name" value="TRANSMEMBRANE PROTEIN 260"/>
    <property type="match status" value="1"/>
</dbReference>
<proteinExistence type="predicted"/>
<dbReference type="Proteomes" id="UP000319829">
    <property type="component" value="Unassembled WGS sequence"/>
</dbReference>
<reference evidence="3 4" key="1">
    <citation type="journal article" date="2019" name="Nat. Microbiol.">
        <title>Mediterranean grassland soil C-N compound turnover is dependent on rainfall and depth, and is mediated by genomically divergent microorganisms.</title>
        <authorList>
            <person name="Diamond S."/>
            <person name="Andeer P.F."/>
            <person name="Li Z."/>
            <person name="Crits-Christoph A."/>
            <person name="Burstein D."/>
            <person name="Anantharaman K."/>
            <person name="Lane K.R."/>
            <person name="Thomas B.C."/>
            <person name="Pan C."/>
            <person name="Northen T.R."/>
            <person name="Banfield J.F."/>
        </authorList>
    </citation>
    <scope>NUCLEOTIDE SEQUENCE [LARGE SCALE GENOMIC DNA]</scope>
    <source>
        <strain evidence="3">WS_4</strain>
    </source>
</reference>
<dbReference type="EMBL" id="VBOU01000075">
    <property type="protein sequence ID" value="TMQ54271.1"/>
    <property type="molecule type" value="Genomic_DNA"/>
</dbReference>
<comment type="caution">
    <text evidence="3">The sequence shown here is derived from an EMBL/GenBank/DDBJ whole genome shotgun (WGS) entry which is preliminary data.</text>
</comment>
<gene>
    <name evidence="3" type="ORF">E6K74_06935</name>
</gene>
<keyword evidence="2" id="KW-0472">Membrane</keyword>
<accession>A0A538SSF8</accession>
<sequence length="165" mass="17625">MAEVGAKRFHLFGHSGVDPMEDRGIHMRWTRAGAGSLAAAAIAAFVYGSTLAPSVGAGDSGELILAAQSMGIPHPPGYPLWVLLARAAAVLPWGTVAFRVNALSAVLSACAVGLFYLLAARCGLRKSGRFARRGRRERRPRGPTRPSSSSPAWRCSRIRPSFSRR</sequence>
<feature type="transmembrane region" description="Helical" evidence="2">
    <location>
        <begin position="102"/>
        <end position="124"/>
    </location>
</feature>
<dbReference type="InterPro" id="IPR021280">
    <property type="entry name" value="TMEM260-like"/>
</dbReference>